<organism evidence="4 5">
    <name type="scientific">Asbolus verrucosus</name>
    <name type="common">Desert ironclad beetle</name>
    <dbReference type="NCBI Taxonomy" id="1661398"/>
    <lineage>
        <taxon>Eukaryota</taxon>
        <taxon>Metazoa</taxon>
        <taxon>Ecdysozoa</taxon>
        <taxon>Arthropoda</taxon>
        <taxon>Hexapoda</taxon>
        <taxon>Insecta</taxon>
        <taxon>Pterygota</taxon>
        <taxon>Neoptera</taxon>
        <taxon>Endopterygota</taxon>
        <taxon>Coleoptera</taxon>
        <taxon>Polyphaga</taxon>
        <taxon>Cucujiformia</taxon>
        <taxon>Tenebrionidae</taxon>
        <taxon>Pimeliinae</taxon>
        <taxon>Asbolus</taxon>
    </lineage>
</organism>
<protein>
    <submittedName>
        <fullName evidence="4">Fatty-acid amide hydrolase 2-B</fullName>
    </submittedName>
</protein>
<evidence type="ECO:0000313" key="5">
    <source>
        <dbReference type="Proteomes" id="UP000292052"/>
    </source>
</evidence>
<feature type="transmembrane region" description="Helical" evidence="2">
    <location>
        <begin position="7"/>
        <end position="25"/>
    </location>
</feature>
<dbReference type="AlphaFoldDB" id="A0A482W8Y4"/>
<evidence type="ECO:0000256" key="2">
    <source>
        <dbReference type="SAM" id="Phobius"/>
    </source>
</evidence>
<dbReference type="Gene3D" id="3.90.1300.10">
    <property type="entry name" value="Amidase signature (AS) domain"/>
    <property type="match status" value="1"/>
</dbReference>
<dbReference type="OrthoDB" id="6428749at2759"/>
<keyword evidence="4" id="KW-0378">Hydrolase</keyword>
<keyword evidence="2" id="KW-1133">Transmembrane helix</keyword>
<sequence>MNFVLRFLCAILNFFYGIISVIRWLKPQGKKQTLPKITDALLMISATDLAEKIRKREVTSEHVCISYIKRIKEVNPFLNAVVEERFENALQEARNVDAYLQSSVTSDEELEKTKPLLGVPLTVKESCSLAGLSLCGGTLERIGIKADKDGEVVSKLKASGAIPLLVSNTPEICLCWESTNFITGRTNNPYDFTRTSGGSSGGEGALLGAGASVIGIGSDVAGSIRMPAMFNGVFGHKPSARIIPIKGHYPYCTDANYADYLAIGPMMRYSKDLKLMVKLMARDEVLPDLNLNEKVDLSSVKIFFMEEEGKSFVLPTVQNEIALAIRQSVEHLRSKCNCQIIQDYNFTELKNSCEIAGSVLYSLKDVPNLLKAVS</sequence>
<keyword evidence="2" id="KW-0472">Membrane</keyword>
<evidence type="ECO:0000313" key="4">
    <source>
        <dbReference type="EMBL" id="RZC41612.1"/>
    </source>
</evidence>
<evidence type="ECO:0000259" key="3">
    <source>
        <dbReference type="Pfam" id="PF01425"/>
    </source>
</evidence>
<evidence type="ECO:0000256" key="1">
    <source>
        <dbReference type="ARBA" id="ARBA00009199"/>
    </source>
</evidence>
<gene>
    <name evidence="4" type="ORF">BDFB_008063</name>
</gene>
<dbReference type="PROSITE" id="PS00571">
    <property type="entry name" value="AMIDASES"/>
    <property type="match status" value="1"/>
</dbReference>
<dbReference type="PANTHER" id="PTHR43372">
    <property type="entry name" value="FATTY-ACID AMIDE HYDROLASE"/>
    <property type="match status" value="1"/>
</dbReference>
<keyword evidence="5" id="KW-1185">Reference proteome</keyword>
<dbReference type="GO" id="GO:0016787">
    <property type="term" value="F:hydrolase activity"/>
    <property type="evidence" value="ECO:0007669"/>
    <property type="project" value="UniProtKB-KW"/>
</dbReference>
<dbReference type="InterPro" id="IPR036928">
    <property type="entry name" value="AS_sf"/>
</dbReference>
<proteinExistence type="inferred from homology"/>
<feature type="domain" description="Amidase" evidence="3">
    <location>
        <begin position="66"/>
        <end position="284"/>
    </location>
</feature>
<keyword evidence="2" id="KW-0812">Transmembrane</keyword>
<comment type="caution">
    <text evidence="4">The sequence shown here is derived from an EMBL/GenBank/DDBJ whole genome shotgun (WGS) entry which is preliminary data.</text>
</comment>
<dbReference type="Pfam" id="PF01425">
    <property type="entry name" value="Amidase"/>
    <property type="match status" value="1"/>
</dbReference>
<dbReference type="EMBL" id="QDEB01015808">
    <property type="protein sequence ID" value="RZC41612.1"/>
    <property type="molecule type" value="Genomic_DNA"/>
</dbReference>
<dbReference type="InterPro" id="IPR052739">
    <property type="entry name" value="FAAH2"/>
</dbReference>
<comment type="similarity">
    <text evidence="1">Belongs to the amidase family.</text>
</comment>
<dbReference type="PANTHER" id="PTHR43372:SF3">
    <property type="entry name" value="AT07710P-RELATED"/>
    <property type="match status" value="1"/>
</dbReference>
<dbReference type="InterPro" id="IPR020556">
    <property type="entry name" value="Amidase_CS"/>
</dbReference>
<dbReference type="STRING" id="1661398.A0A482W8Y4"/>
<dbReference type="Proteomes" id="UP000292052">
    <property type="component" value="Unassembled WGS sequence"/>
</dbReference>
<dbReference type="SUPFAM" id="SSF75304">
    <property type="entry name" value="Amidase signature (AS) enzymes"/>
    <property type="match status" value="1"/>
</dbReference>
<accession>A0A482W8Y4</accession>
<dbReference type="GO" id="GO:0012505">
    <property type="term" value="C:endomembrane system"/>
    <property type="evidence" value="ECO:0007669"/>
    <property type="project" value="TreeGrafter"/>
</dbReference>
<reference evidence="4 5" key="1">
    <citation type="submission" date="2017-03" db="EMBL/GenBank/DDBJ databases">
        <title>Genome of the blue death feigning beetle - Asbolus verrucosus.</title>
        <authorList>
            <person name="Rider S.D."/>
        </authorList>
    </citation>
    <scope>NUCLEOTIDE SEQUENCE [LARGE SCALE GENOMIC DNA]</scope>
    <source>
        <strain evidence="4">Butters</strain>
        <tissue evidence="4">Head and leg muscle</tissue>
    </source>
</reference>
<dbReference type="InterPro" id="IPR023631">
    <property type="entry name" value="Amidase_dom"/>
</dbReference>
<name>A0A482W8Y4_ASBVE</name>